<reference evidence="1" key="1">
    <citation type="journal article" date="2011" name="PLoS ONE">
        <title>Ralstonia syzygii, the Blood Disease Bacterium and some Asian R. solanacearum strains form a single genomic species despite divergent lifestyles.</title>
        <authorList>
            <person name="Remenant B."/>
            <person name="de Cambiaire J.C."/>
            <person name="Cellier G."/>
            <person name="Jacobs J.M."/>
            <person name="Mangenot S."/>
            <person name="Barbe V."/>
            <person name="Lajus A."/>
            <person name="Vallenet D."/>
            <person name="Medigue C."/>
            <person name="Fegan M."/>
            <person name="Allen C."/>
            <person name="Prior P."/>
        </authorList>
    </citation>
    <scope>NUCLEOTIDE SEQUENCE</scope>
    <source>
        <strain evidence="1">R229</strain>
    </source>
</reference>
<gene>
    <name evidence="1" type="ORF">BDB_mp80035</name>
</gene>
<evidence type="ECO:0000313" key="1">
    <source>
        <dbReference type="EMBL" id="CCA83844.1"/>
    </source>
</evidence>
<name>G2ZXT1_9RALS</name>
<protein>
    <submittedName>
        <fullName evidence="1">Uncharacterized protein</fullName>
    </submittedName>
</protein>
<dbReference type="EMBL" id="FR854084">
    <property type="protein sequence ID" value="CCA83844.1"/>
    <property type="molecule type" value="Genomic_DNA"/>
</dbReference>
<organism evidence="1">
    <name type="scientific">blood disease bacterium R229</name>
    <dbReference type="NCBI Taxonomy" id="741978"/>
    <lineage>
        <taxon>Bacteria</taxon>
        <taxon>Pseudomonadati</taxon>
        <taxon>Pseudomonadota</taxon>
        <taxon>Betaproteobacteria</taxon>
        <taxon>Burkholderiales</taxon>
        <taxon>Burkholderiaceae</taxon>
        <taxon>Ralstonia</taxon>
        <taxon>Ralstonia solanacearum species complex</taxon>
    </lineage>
</organism>
<accession>G2ZXT1</accession>
<dbReference type="Gene3D" id="1.10.150.900">
    <property type="match status" value="1"/>
</dbReference>
<proteinExistence type="predicted"/>
<sequence>MRAFGTGHPDQAAIVSGLFTEPADYRTHGLDERIEIARLYDGREFLYRLVRQLAE</sequence>
<dbReference type="AlphaFoldDB" id="G2ZXT1"/>
<reference evidence="1" key="2">
    <citation type="submission" date="2011-04" db="EMBL/GenBank/DDBJ databases">
        <authorList>
            <person name="Genoscope - CEA"/>
        </authorList>
    </citation>
    <scope>NUCLEOTIDE SEQUENCE</scope>
    <source>
        <strain evidence="1">R229</strain>
    </source>
</reference>